<feature type="binding site" evidence="10">
    <location>
        <position position="195"/>
    </location>
    <ligand>
        <name>Zn(2+)</name>
        <dbReference type="ChEBI" id="CHEBI:29105"/>
        <label>1</label>
    </ligand>
</feature>
<comment type="cofactor">
    <cofactor evidence="10">
        <name>Ca(2+)</name>
        <dbReference type="ChEBI" id="CHEBI:29108"/>
    </cofactor>
    <text evidence="10">Can bind about 5 Ca(2+) ions per subunit.</text>
</comment>
<feature type="signal peptide" evidence="11">
    <location>
        <begin position="1"/>
        <end position="28"/>
    </location>
</feature>
<keyword evidence="2" id="KW-0645">Protease</keyword>
<evidence type="ECO:0000256" key="3">
    <source>
        <dbReference type="ARBA" id="ARBA00022723"/>
    </source>
</evidence>
<dbReference type="InterPro" id="IPR006026">
    <property type="entry name" value="Peptidase_Metallo"/>
</dbReference>
<keyword evidence="3 10" id="KW-0479">Metal-binding</keyword>
<dbReference type="InterPro" id="IPR036365">
    <property type="entry name" value="PGBD-like_sf"/>
</dbReference>
<proteinExistence type="inferred from homology"/>
<dbReference type="SUPFAM" id="SSF55486">
    <property type="entry name" value="Metalloproteases ('zincins'), catalytic domain"/>
    <property type="match status" value="1"/>
</dbReference>
<feature type="binding site" evidence="10">
    <location>
        <position position="170"/>
    </location>
    <ligand>
        <name>Ca(2+)</name>
        <dbReference type="ChEBI" id="CHEBI:29108"/>
        <label>2</label>
    </ligand>
</feature>
<dbReference type="PANTHER" id="PTHR10201:SF213">
    <property type="entry name" value="METALLOENDOPROTEINASE 2-MMP-LIKE"/>
    <property type="match status" value="1"/>
</dbReference>
<feature type="binding site" evidence="10">
    <location>
        <position position="182"/>
    </location>
    <ligand>
        <name>Zn(2+)</name>
        <dbReference type="ChEBI" id="CHEBI:29105"/>
        <label>1</label>
    </ligand>
</feature>
<dbReference type="GO" id="GO:0004222">
    <property type="term" value="F:metalloendopeptidase activity"/>
    <property type="evidence" value="ECO:0007669"/>
    <property type="project" value="InterPro"/>
</dbReference>
<dbReference type="PANTHER" id="PTHR10201">
    <property type="entry name" value="MATRIX METALLOPROTEINASE"/>
    <property type="match status" value="1"/>
</dbReference>
<dbReference type="SUPFAM" id="SSF47090">
    <property type="entry name" value="PGBD-like"/>
    <property type="match status" value="1"/>
</dbReference>
<dbReference type="OrthoDB" id="406838at2759"/>
<dbReference type="GO" id="GO:0006508">
    <property type="term" value="P:proteolysis"/>
    <property type="evidence" value="ECO:0007669"/>
    <property type="project" value="UniProtKB-KW"/>
</dbReference>
<evidence type="ECO:0000256" key="1">
    <source>
        <dbReference type="ARBA" id="ARBA00009614"/>
    </source>
</evidence>
<keyword evidence="4 11" id="KW-0732">Signal</keyword>
<name>A0A6J1BZL4_MOMCH</name>
<feature type="binding site" evidence="10">
    <location>
        <position position="233"/>
    </location>
    <ligand>
        <name>Zn(2+)</name>
        <dbReference type="ChEBI" id="CHEBI:29105"/>
        <label>2</label>
        <note>catalytic</note>
    </ligand>
</feature>
<accession>A0A6J1BZL4</accession>
<dbReference type="InterPro" id="IPR021190">
    <property type="entry name" value="Pept_M10A"/>
</dbReference>
<gene>
    <name evidence="14" type="primary">LOC111006147</name>
</gene>
<evidence type="ECO:0000256" key="9">
    <source>
        <dbReference type="PIRSR" id="PIRSR621190-1"/>
    </source>
</evidence>
<dbReference type="InterPro" id="IPR036366">
    <property type="entry name" value="PGBDSf"/>
</dbReference>
<dbReference type="Gene3D" id="1.10.101.10">
    <property type="entry name" value="PGBD-like superfamily/PGBD"/>
    <property type="match status" value="1"/>
</dbReference>
<dbReference type="KEGG" id="mcha:111006147"/>
<evidence type="ECO:0000256" key="10">
    <source>
        <dbReference type="PIRSR" id="PIRSR621190-2"/>
    </source>
</evidence>
<evidence type="ECO:0000256" key="2">
    <source>
        <dbReference type="ARBA" id="ARBA00022670"/>
    </source>
</evidence>
<dbReference type="InterPro" id="IPR024079">
    <property type="entry name" value="MetalloPept_cat_dom_sf"/>
</dbReference>
<dbReference type="SMART" id="SM00235">
    <property type="entry name" value="ZnMc"/>
    <property type="match status" value="1"/>
</dbReference>
<feature type="chain" id="PRO_5026806049" evidence="11">
    <location>
        <begin position="29"/>
        <end position="278"/>
    </location>
</feature>
<dbReference type="GO" id="GO:0031012">
    <property type="term" value="C:extracellular matrix"/>
    <property type="evidence" value="ECO:0007669"/>
    <property type="project" value="InterPro"/>
</dbReference>
<dbReference type="InterPro" id="IPR001818">
    <property type="entry name" value="Pept_M10_metallopeptidase"/>
</dbReference>
<dbReference type="GeneID" id="111006147"/>
<keyword evidence="8" id="KW-0865">Zymogen</keyword>
<evidence type="ECO:0000313" key="13">
    <source>
        <dbReference type="Proteomes" id="UP000504603"/>
    </source>
</evidence>
<keyword evidence="10" id="KW-0106">Calcium</keyword>
<sequence>MAEFKHSLQLSLISFILLASIAAHVTSARDIHNHSHDKSSHIIFSQNLLGTRKSHNIEGIHDVKTYLKRYGYLTHIGSQPGAFDDDLESALKTYQKFFNLNVTGILDKETLSLMSQPRCGVPDIFQIFSTTRRSISTWEGFKDPVRKALILWSAYSHFGFTEAGRDELDDIKISFERGAHGDRHPFVPGTGVLAHAFAPTDGRFHLNVDQKWSVGAQEGYYDVQSVALHEIGHLLGLAHSKTKEAIMWPVIPTNFVKGLYYDDIAGLEALYGFPYFQH</sequence>
<reference evidence="14" key="1">
    <citation type="submission" date="2025-08" db="UniProtKB">
        <authorList>
            <consortium name="RefSeq"/>
        </authorList>
    </citation>
    <scope>IDENTIFICATION</scope>
    <source>
        <strain evidence="14">OHB3-1</strain>
    </source>
</reference>
<dbReference type="Proteomes" id="UP000504603">
    <property type="component" value="Unplaced"/>
</dbReference>
<dbReference type="Pfam" id="PF00413">
    <property type="entry name" value="Peptidase_M10"/>
    <property type="match status" value="1"/>
</dbReference>
<dbReference type="AlphaFoldDB" id="A0A6J1BZL4"/>
<dbReference type="GO" id="GO:0030198">
    <property type="term" value="P:extracellular matrix organization"/>
    <property type="evidence" value="ECO:0007669"/>
    <property type="project" value="TreeGrafter"/>
</dbReference>
<feature type="binding site" evidence="10">
    <location>
        <position position="247"/>
    </location>
    <ligand>
        <name>Zn(2+)</name>
        <dbReference type="ChEBI" id="CHEBI:29105"/>
        <label>2</label>
        <note>catalytic</note>
    </ligand>
</feature>
<keyword evidence="6 10" id="KW-0862">Zinc</keyword>
<keyword evidence="7" id="KW-0482">Metalloprotease</keyword>
<dbReference type="Gene3D" id="3.40.390.10">
    <property type="entry name" value="Collagenase (Catalytic Domain)"/>
    <property type="match status" value="1"/>
</dbReference>
<keyword evidence="13" id="KW-1185">Reference proteome</keyword>
<feature type="binding site" evidence="10">
    <location>
        <position position="229"/>
    </location>
    <ligand>
        <name>Zn(2+)</name>
        <dbReference type="ChEBI" id="CHEBI:29105"/>
        <label>2</label>
        <note>catalytic</note>
    </ligand>
</feature>
<evidence type="ECO:0000256" key="4">
    <source>
        <dbReference type="ARBA" id="ARBA00022729"/>
    </source>
</evidence>
<evidence type="ECO:0000313" key="14">
    <source>
        <dbReference type="RefSeq" id="XP_022133608.1"/>
    </source>
</evidence>
<dbReference type="PROSITE" id="PS00546">
    <property type="entry name" value="CYSTEINE_SWITCH"/>
    <property type="match status" value="1"/>
</dbReference>
<evidence type="ECO:0000256" key="7">
    <source>
        <dbReference type="ARBA" id="ARBA00023049"/>
    </source>
</evidence>
<evidence type="ECO:0000256" key="5">
    <source>
        <dbReference type="ARBA" id="ARBA00022801"/>
    </source>
</evidence>
<comment type="cofactor">
    <cofactor evidence="10">
        <name>Zn(2+)</name>
        <dbReference type="ChEBI" id="CHEBI:29105"/>
    </cofactor>
    <text evidence="10">Binds 2 Zn(2+) ions per subunit.</text>
</comment>
<dbReference type="Pfam" id="PF01471">
    <property type="entry name" value="PG_binding_1"/>
    <property type="match status" value="1"/>
</dbReference>
<feature type="active site" evidence="9">
    <location>
        <position position="230"/>
    </location>
</feature>
<feature type="binding site" evidence="10">
    <location>
        <position position="205"/>
    </location>
    <ligand>
        <name>Zn(2+)</name>
        <dbReference type="ChEBI" id="CHEBI:29105"/>
        <label>1</label>
    </ligand>
</feature>
<organism evidence="13 14">
    <name type="scientific">Momordica charantia</name>
    <name type="common">Bitter gourd</name>
    <name type="synonym">Balsam pear</name>
    <dbReference type="NCBI Taxonomy" id="3673"/>
    <lineage>
        <taxon>Eukaryota</taxon>
        <taxon>Viridiplantae</taxon>
        <taxon>Streptophyta</taxon>
        <taxon>Embryophyta</taxon>
        <taxon>Tracheophyta</taxon>
        <taxon>Spermatophyta</taxon>
        <taxon>Magnoliopsida</taxon>
        <taxon>eudicotyledons</taxon>
        <taxon>Gunneridae</taxon>
        <taxon>Pentapetalae</taxon>
        <taxon>rosids</taxon>
        <taxon>fabids</taxon>
        <taxon>Cucurbitales</taxon>
        <taxon>Cucurbitaceae</taxon>
        <taxon>Momordiceae</taxon>
        <taxon>Momordica</taxon>
    </lineage>
</organism>
<keyword evidence="5" id="KW-0378">Hydrolase</keyword>
<evidence type="ECO:0000256" key="11">
    <source>
        <dbReference type="SAM" id="SignalP"/>
    </source>
</evidence>
<comment type="similarity">
    <text evidence="1">Belongs to the peptidase M10A family. Matrix metalloproteinases (MMPs) subfamily.</text>
</comment>
<protein>
    <submittedName>
        <fullName evidence="14">Matrix metalloproteinase-9-like</fullName>
    </submittedName>
</protein>
<feature type="domain" description="Peptidase metallopeptidase" evidence="12">
    <location>
        <begin position="115"/>
        <end position="273"/>
    </location>
</feature>
<feature type="binding site" evidence="10">
    <location>
        <position position="180"/>
    </location>
    <ligand>
        <name>Zn(2+)</name>
        <dbReference type="ChEBI" id="CHEBI:29105"/>
        <label>1</label>
    </ligand>
</feature>
<dbReference type="RefSeq" id="XP_022133608.1">
    <property type="nucleotide sequence ID" value="XM_022277916.1"/>
</dbReference>
<dbReference type="GO" id="GO:0008270">
    <property type="term" value="F:zinc ion binding"/>
    <property type="evidence" value="ECO:0007669"/>
    <property type="project" value="InterPro"/>
</dbReference>
<evidence type="ECO:0000259" key="12">
    <source>
        <dbReference type="SMART" id="SM00235"/>
    </source>
</evidence>
<dbReference type="PRINTS" id="PR00138">
    <property type="entry name" value="MATRIXIN"/>
</dbReference>
<evidence type="ECO:0000256" key="8">
    <source>
        <dbReference type="ARBA" id="ARBA00023145"/>
    </source>
</evidence>
<feature type="binding site" description="in inhibited form" evidence="10">
    <location>
        <position position="119"/>
    </location>
    <ligand>
        <name>Zn(2+)</name>
        <dbReference type="ChEBI" id="CHEBI:29105"/>
        <label>2</label>
        <note>catalytic</note>
    </ligand>
</feature>
<feature type="binding site" evidence="10">
    <location>
        <position position="239"/>
    </location>
    <ligand>
        <name>Zn(2+)</name>
        <dbReference type="ChEBI" id="CHEBI:29105"/>
        <label>2</label>
        <note>catalytic</note>
    </ligand>
</feature>
<dbReference type="InterPro" id="IPR002477">
    <property type="entry name" value="Peptidoglycan-bd-like"/>
</dbReference>
<dbReference type="InterPro" id="IPR021158">
    <property type="entry name" value="Pept_M10A_Zn_BS"/>
</dbReference>
<evidence type="ECO:0000256" key="6">
    <source>
        <dbReference type="ARBA" id="ARBA00022833"/>
    </source>
</evidence>
<dbReference type="GO" id="GO:0030574">
    <property type="term" value="P:collagen catabolic process"/>
    <property type="evidence" value="ECO:0007669"/>
    <property type="project" value="TreeGrafter"/>
</dbReference>